<feature type="signal peptide" evidence="2">
    <location>
        <begin position="1"/>
        <end position="23"/>
    </location>
</feature>
<dbReference type="AlphaFoldDB" id="A0A853JH02"/>
<organism evidence="3 4">
    <name type="scientific">Eubacterium callanderi</name>
    <dbReference type="NCBI Taxonomy" id="53442"/>
    <lineage>
        <taxon>Bacteria</taxon>
        <taxon>Bacillati</taxon>
        <taxon>Bacillota</taxon>
        <taxon>Clostridia</taxon>
        <taxon>Eubacteriales</taxon>
        <taxon>Eubacteriaceae</taxon>
        <taxon>Eubacterium</taxon>
    </lineage>
</organism>
<feature type="transmembrane region" description="Helical" evidence="1">
    <location>
        <begin position="146"/>
        <end position="162"/>
    </location>
</feature>
<dbReference type="InterPro" id="IPR008969">
    <property type="entry name" value="CarboxyPept-like_regulatory"/>
</dbReference>
<dbReference type="EMBL" id="JACCKS010000001">
    <property type="protein sequence ID" value="NZA36561.1"/>
    <property type="molecule type" value="Genomic_DNA"/>
</dbReference>
<proteinExistence type="predicted"/>
<gene>
    <name evidence="3" type="ORF">H0N91_00030</name>
</gene>
<dbReference type="SUPFAM" id="SSF49464">
    <property type="entry name" value="Carboxypeptidase regulatory domain-like"/>
    <property type="match status" value="1"/>
</dbReference>
<keyword evidence="1" id="KW-0812">Transmembrane</keyword>
<comment type="caution">
    <text evidence="3">The sequence shown here is derived from an EMBL/GenBank/DDBJ whole genome shotgun (WGS) entry which is preliminary data.</text>
</comment>
<keyword evidence="2" id="KW-0732">Signal</keyword>
<keyword evidence="1" id="KW-0472">Membrane</keyword>
<evidence type="ECO:0008006" key="5">
    <source>
        <dbReference type="Google" id="ProtNLM"/>
    </source>
</evidence>
<reference evidence="3 4" key="1">
    <citation type="submission" date="2020-07" db="EMBL/GenBank/DDBJ databases">
        <title>Organ Donor 1.</title>
        <authorList>
            <person name="Marsh A.J."/>
            <person name="Azcarate-Peril M.A."/>
        </authorList>
    </citation>
    <scope>NUCLEOTIDE SEQUENCE [LARGE SCALE GENOMIC DNA]</scope>
    <source>
        <strain evidence="3 4">AMC0717</strain>
    </source>
</reference>
<evidence type="ECO:0000256" key="2">
    <source>
        <dbReference type="SAM" id="SignalP"/>
    </source>
</evidence>
<evidence type="ECO:0000256" key="1">
    <source>
        <dbReference type="SAM" id="Phobius"/>
    </source>
</evidence>
<evidence type="ECO:0000313" key="4">
    <source>
        <dbReference type="Proteomes" id="UP000586254"/>
    </source>
</evidence>
<sequence length="166" mass="18524">MKKIKRTLFIMTILCFFPMVVSAAQGSTDVYIDIASIPGQSMHFLVVEETGEPICGATIDVWANSVLGYQLLGVTQSDGRYETKFPAGHTYAYRVHKTGYETVEQTLATPKDEEKVVLRKKSSNDSGTQSADKNVYTGILTSRADVILLLVIFLLLCFIMLFRKKE</sequence>
<accession>A0A853JH02</accession>
<dbReference type="Proteomes" id="UP000586254">
    <property type="component" value="Unassembled WGS sequence"/>
</dbReference>
<dbReference type="Gene3D" id="2.60.40.1120">
    <property type="entry name" value="Carboxypeptidase-like, regulatory domain"/>
    <property type="match status" value="1"/>
</dbReference>
<feature type="chain" id="PRO_5032704924" description="Carboxypeptidase regulatory-like domain-containing protein" evidence="2">
    <location>
        <begin position="24"/>
        <end position="166"/>
    </location>
</feature>
<dbReference type="RefSeq" id="WP_180492650.1">
    <property type="nucleotide sequence ID" value="NZ_CP132135.1"/>
</dbReference>
<name>A0A853JH02_9FIRM</name>
<protein>
    <recommendedName>
        <fullName evidence="5">Carboxypeptidase regulatory-like domain-containing protein</fullName>
    </recommendedName>
</protein>
<evidence type="ECO:0000313" key="3">
    <source>
        <dbReference type="EMBL" id="NZA36561.1"/>
    </source>
</evidence>
<keyword evidence="1" id="KW-1133">Transmembrane helix</keyword>